<gene>
    <name evidence="2" type="ORF">SteCoe_5095</name>
</gene>
<feature type="region of interest" description="Disordered" evidence="1">
    <location>
        <begin position="1"/>
        <end position="27"/>
    </location>
</feature>
<dbReference type="Proteomes" id="UP000187209">
    <property type="component" value="Unassembled WGS sequence"/>
</dbReference>
<protein>
    <submittedName>
        <fullName evidence="2">Uncharacterized protein</fullName>
    </submittedName>
</protein>
<evidence type="ECO:0000313" key="3">
    <source>
        <dbReference type="Proteomes" id="UP000187209"/>
    </source>
</evidence>
<dbReference type="EMBL" id="MPUH01000066">
    <property type="protein sequence ID" value="OMJ92218.1"/>
    <property type="molecule type" value="Genomic_DNA"/>
</dbReference>
<keyword evidence="3" id="KW-1185">Reference proteome</keyword>
<reference evidence="2 3" key="1">
    <citation type="submission" date="2016-11" db="EMBL/GenBank/DDBJ databases">
        <title>The macronuclear genome of Stentor coeruleus: a giant cell with tiny introns.</title>
        <authorList>
            <person name="Slabodnick M."/>
            <person name="Ruby J.G."/>
            <person name="Reiff S.B."/>
            <person name="Swart E.C."/>
            <person name="Gosai S."/>
            <person name="Prabakaran S."/>
            <person name="Witkowska E."/>
            <person name="Larue G.E."/>
            <person name="Fisher S."/>
            <person name="Freeman R.M."/>
            <person name="Gunawardena J."/>
            <person name="Chu W."/>
            <person name="Stover N.A."/>
            <person name="Gregory B.D."/>
            <person name="Nowacki M."/>
            <person name="Derisi J."/>
            <person name="Roy S.W."/>
            <person name="Marshall W.F."/>
            <person name="Sood P."/>
        </authorList>
    </citation>
    <scope>NUCLEOTIDE SEQUENCE [LARGE SCALE GENOMIC DNA]</scope>
    <source>
        <strain evidence="2">WM001</strain>
    </source>
</reference>
<comment type="caution">
    <text evidence="2">The sequence shown here is derived from an EMBL/GenBank/DDBJ whole genome shotgun (WGS) entry which is preliminary data.</text>
</comment>
<organism evidence="2 3">
    <name type="scientific">Stentor coeruleus</name>
    <dbReference type="NCBI Taxonomy" id="5963"/>
    <lineage>
        <taxon>Eukaryota</taxon>
        <taxon>Sar</taxon>
        <taxon>Alveolata</taxon>
        <taxon>Ciliophora</taxon>
        <taxon>Postciliodesmatophora</taxon>
        <taxon>Heterotrichea</taxon>
        <taxon>Heterotrichida</taxon>
        <taxon>Stentoridae</taxon>
        <taxon>Stentor</taxon>
    </lineage>
</organism>
<evidence type="ECO:0000313" key="2">
    <source>
        <dbReference type="EMBL" id="OMJ92218.1"/>
    </source>
</evidence>
<proteinExistence type="predicted"/>
<accession>A0A1R2CTA9</accession>
<evidence type="ECO:0000256" key="1">
    <source>
        <dbReference type="SAM" id="MobiDB-lite"/>
    </source>
</evidence>
<dbReference type="AlphaFoldDB" id="A0A1R2CTA9"/>
<feature type="compositionally biased region" description="Polar residues" evidence="1">
    <location>
        <begin position="1"/>
        <end position="14"/>
    </location>
</feature>
<name>A0A1R2CTA9_9CILI</name>
<sequence length="211" mass="24885">MDLNSFSSWSSQPCAQEPKAKISHFPSRSKKASLENFKESLLSSLYTIKPQQTKLSKAYNSASNFNQYQNMKDFRTTSGYKTRNSPSNDIGKLNKIPSYEYFDKVVRRKNNYTLPSEERKEDKEKLFFGYKRDDNRREYCFTEREKDYRFNNYRDDREKRYENIGLNEVIGIGVLYRATGVVKKQGLNDLPLNYKNQLKEFCNEVLSQSSN</sequence>